<evidence type="ECO:0000313" key="17">
    <source>
        <dbReference type="EMBL" id="PTQ56026.1"/>
    </source>
</evidence>
<dbReference type="SUPFAM" id="SSF57938">
    <property type="entry name" value="DnaJ/Hsp40 cysteine-rich domain"/>
    <property type="match status" value="1"/>
</dbReference>
<feature type="repeat" description="CXXCXGXG motif" evidence="13">
    <location>
        <begin position="208"/>
        <end position="215"/>
    </location>
</feature>
<dbReference type="InterPro" id="IPR036869">
    <property type="entry name" value="J_dom_sf"/>
</dbReference>
<reference evidence="17" key="2">
    <citation type="journal article" date="2018" name="Sci. Rep.">
        <title>Lignite coal burning seam in the remote Altai Mountains harbors a hydrogen-driven thermophilic microbial community.</title>
        <authorList>
            <person name="Kadnikov V.V."/>
            <person name="Mardanov A.V."/>
            <person name="Ivasenko D.A."/>
            <person name="Beletsky A.V."/>
            <person name="Karnachuk O.V."/>
            <person name="Ravin N.V."/>
        </authorList>
    </citation>
    <scope>NUCLEOTIDE SEQUENCE</scope>
    <source>
        <strain evidence="17">AL32</strain>
    </source>
</reference>
<dbReference type="CDD" id="cd10719">
    <property type="entry name" value="DnaJ_zf"/>
    <property type="match status" value="1"/>
</dbReference>
<dbReference type="SUPFAM" id="SSF46565">
    <property type="entry name" value="Chaperone J-domain"/>
    <property type="match status" value="1"/>
</dbReference>
<dbReference type="GO" id="GO:0006260">
    <property type="term" value="P:DNA replication"/>
    <property type="evidence" value="ECO:0007669"/>
    <property type="project" value="UniProtKB-KW"/>
</dbReference>
<dbReference type="Gene3D" id="2.60.260.20">
    <property type="entry name" value="Urease metallochaperone UreE, N-terminal domain"/>
    <property type="match status" value="2"/>
</dbReference>
<feature type="domain" description="CR-type" evidence="16">
    <location>
        <begin position="138"/>
        <end position="220"/>
    </location>
</feature>
<dbReference type="InterPro" id="IPR002939">
    <property type="entry name" value="DnaJ_C"/>
</dbReference>
<dbReference type="GO" id="GO:0009408">
    <property type="term" value="P:response to heat"/>
    <property type="evidence" value="ECO:0007669"/>
    <property type="project" value="InterPro"/>
</dbReference>
<dbReference type="PROSITE" id="PS50076">
    <property type="entry name" value="DNAJ_2"/>
    <property type="match status" value="1"/>
</dbReference>
<feature type="binding site" evidence="13">
    <location>
        <position position="208"/>
    </location>
    <ligand>
        <name>Zn(2+)</name>
        <dbReference type="ChEBI" id="CHEBI:29105"/>
        <label>1</label>
    </ligand>
</feature>
<dbReference type="SUPFAM" id="SSF49493">
    <property type="entry name" value="HSP40/DnaJ peptide-binding domain"/>
    <property type="match status" value="2"/>
</dbReference>
<dbReference type="SMART" id="SM00271">
    <property type="entry name" value="DnaJ"/>
    <property type="match status" value="1"/>
</dbReference>
<comment type="subcellular location">
    <subcellularLocation>
        <location evidence="1 13">Cytoplasm</location>
    </subcellularLocation>
</comment>
<feature type="repeat" description="CXXCXGXG motif" evidence="13">
    <location>
        <begin position="151"/>
        <end position="158"/>
    </location>
</feature>
<evidence type="ECO:0000256" key="3">
    <source>
        <dbReference type="ARBA" id="ARBA00022490"/>
    </source>
</evidence>
<dbReference type="InterPro" id="IPR008971">
    <property type="entry name" value="HSP40/DnaJ_pept-bd"/>
</dbReference>
<reference evidence="19" key="1">
    <citation type="journal article" date="2018" name="Sci. Rep.">
        <title>Lignite coal burning seam in the remote Altai Mountains harbors a hydrogen-driven thermophilic microbial community.</title>
        <authorList>
            <person name="Kadnikov V.V."/>
            <person name="Mardanov A.V."/>
            <person name="Ivasenko D.A."/>
            <person name="Antsiferov D.V."/>
            <person name="Beletsky A.V."/>
            <person name="Karnachuk O.V."/>
            <person name="Ravin N.V."/>
        </authorList>
    </citation>
    <scope>NUCLEOTIDE SEQUENCE [LARGE SCALE GENOMIC DNA]</scope>
</reference>
<dbReference type="PROSITE" id="PS51188">
    <property type="entry name" value="ZF_CR"/>
    <property type="match status" value="1"/>
</dbReference>
<feature type="binding site" evidence="13">
    <location>
        <position position="168"/>
    </location>
    <ligand>
        <name>Zn(2+)</name>
        <dbReference type="ChEBI" id="CHEBI:29105"/>
        <label>2</label>
    </ligand>
</feature>
<dbReference type="EMBL" id="PEBX01000052">
    <property type="protein sequence ID" value="PTQ56026.1"/>
    <property type="molecule type" value="Genomic_DNA"/>
</dbReference>
<dbReference type="Pfam" id="PF00684">
    <property type="entry name" value="DnaJ_CXXCXGXG"/>
    <property type="match status" value="1"/>
</dbReference>
<keyword evidence="3 13" id="KW-0963">Cytoplasm</keyword>
<comment type="caution">
    <text evidence="17">The sequence shown here is derived from an EMBL/GenBank/DDBJ whole genome shotgun (WGS) entry which is preliminary data.</text>
</comment>
<protein>
    <recommendedName>
        <fullName evidence="12 13">Chaperone protein DnaJ</fullName>
    </recommendedName>
</protein>
<keyword evidence="9 13" id="KW-0346">Stress response</keyword>
<dbReference type="CDD" id="cd10747">
    <property type="entry name" value="DnaJ_C"/>
    <property type="match status" value="1"/>
</dbReference>
<feature type="binding site" evidence="13">
    <location>
        <position position="154"/>
    </location>
    <ligand>
        <name>Zn(2+)</name>
        <dbReference type="ChEBI" id="CHEBI:29105"/>
        <label>1</label>
    </ligand>
</feature>
<dbReference type="InterPro" id="IPR012724">
    <property type="entry name" value="DnaJ"/>
</dbReference>
<evidence type="ECO:0000313" key="18">
    <source>
        <dbReference type="EMBL" id="PTQ56924.1"/>
    </source>
</evidence>
<feature type="binding site" evidence="13">
    <location>
        <position position="197"/>
    </location>
    <ligand>
        <name>Zn(2+)</name>
        <dbReference type="ChEBI" id="CHEBI:29105"/>
        <label>2</label>
    </ligand>
</feature>
<evidence type="ECO:0000259" key="15">
    <source>
        <dbReference type="PROSITE" id="PS50076"/>
    </source>
</evidence>
<dbReference type="FunFam" id="2.10.230.10:FF:000002">
    <property type="entry name" value="Molecular chaperone DnaJ"/>
    <property type="match status" value="1"/>
</dbReference>
<dbReference type="FunFam" id="1.10.287.110:FF:000031">
    <property type="entry name" value="Molecular chaperone DnaJ"/>
    <property type="match status" value="1"/>
</dbReference>
<dbReference type="InterPro" id="IPR001623">
    <property type="entry name" value="DnaJ_domain"/>
</dbReference>
<keyword evidence="6 13" id="KW-0677">Repeat</keyword>
<feature type="zinc finger region" description="CR-type" evidence="14">
    <location>
        <begin position="138"/>
        <end position="220"/>
    </location>
</feature>
<dbReference type="NCBIfam" id="TIGR02349">
    <property type="entry name" value="DnaJ_bact"/>
    <property type="match status" value="1"/>
</dbReference>
<evidence type="ECO:0000256" key="5">
    <source>
        <dbReference type="ARBA" id="ARBA00022723"/>
    </source>
</evidence>
<proteinExistence type="inferred from homology"/>
<dbReference type="GO" id="GO:0031072">
    <property type="term" value="F:heat shock protein binding"/>
    <property type="evidence" value="ECO:0007669"/>
    <property type="project" value="InterPro"/>
</dbReference>
<dbReference type="FunFam" id="2.60.260.20:FF:000004">
    <property type="entry name" value="Molecular chaperone DnaJ"/>
    <property type="match status" value="1"/>
</dbReference>
<evidence type="ECO:0000256" key="6">
    <source>
        <dbReference type="ARBA" id="ARBA00022737"/>
    </source>
</evidence>
<dbReference type="InterPro" id="IPR036410">
    <property type="entry name" value="HSP_DnaJ_Cys-rich_dom_sf"/>
</dbReference>
<dbReference type="GO" id="GO:0042026">
    <property type="term" value="P:protein refolding"/>
    <property type="evidence" value="ECO:0007669"/>
    <property type="project" value="TreeGrafter"/>
</dbReference>
<dbReference type="InterPro" id="IPR001305">
    <property type="entry name" value="HSP_DnaJ_Cys-rich_dom"/>
</dbReference>
<evidence type="ECO:0000259" key="16">
    <source>
        <dbReference type="PROSITE" id="PS51188"/>
    </source>
</evidence>
<evidence type="ECO:0000256" key="9">
    <source>
        <dbReference type="ARBA" id="ARBA00023016"/>
    </source>
</evidence>
<feature type="repeat" description="CXXCXGXG motif" evidence="13">
    <location>
        <begin position="168"/>
        <end position="175"/>
    </location>
</feature>
<feature type="binding site" evidence="13">
    <location>
        <position position="151"/>
    </location>
    <ligand>
        <name>Zn(2+)</name>
        <dbReference type="ChEBI" id="CHEBI:29105"/>
        <label>1</label>
    </ligand>
</feature>
<evidence type="ECO:0000256" key="13">
    <source>
        <dbReference type="HAMAP-Rule" id="MF_01152"/>
    </source>
</evidence>
<keyword evidence="8 13" id="KW-0862">Zinc</keyword>
<comment type="cofactor">
    <cofactor evidence="13">
        <name>Zn(2+)</name>
        <dbReference type="ChEBI" id="CHEBI:29105"/>
    </cofactor>
    <text evidence="13">Binds 2 Zn(2+) ions per monomer.</text>
</comment>
<feature type="binding site" evidence="13">
    <location>
        <position position="194"/>
    </location>
    <ligand>
        <name>Zn(2+)</name>
        <dbReference type="ChEBI" id="CHEBI:29105"/>
        <label>2</label>
    </ligand>
</feature>
<dbReference type="GO" id="GO:0005524">
    <property type="term" value="F:ATP binding"/>
    <property type="evidence" value="ECO:0007669"/>
    <property type="project" value="InterPro"/>
</dbReference>
<dbReference type="PANTHER" id="PTHR43096">
    <property type="entry name" value="DNAJ HOMOLOG 1, MITOCHONDRIAL-RELATED"/>
    <property type="match status" value="1"/>
</dbReference>
<feature type="domain" description="J" evidence="15">
    <location>
        <begin position="4"/>
        <end position="68"/>
    </location>
</feature>
<dbReference type="PANTHER" id="PTHR43096:SF10">
    <property type="entry name" value="CHAPERONE PROTEIN DNAJ A6, CHLOROPLASTIC"/>
    <property type="match status" value="1"/>
</dbReference>
<dbReference type="Proteomes" id="UP000244338">
    <property type="component" value="Unassembled WGS sequence"/>
</dbReference>
<evidence type="ECO:0000256" key="4">
    <source>
        <dbReference type="ARBA" id="ARBA00022705"/>
    </source>
</evidence>
<evidence type="ECO:0000256" key="14">
    <source>
        <dbReference type="PROSITE-ProRule" id="PRU00546"/>
    </source>
</evidence>
<comment type="subunit">
    <text evidence="2 13">Homodimer.</text>
</comment>
<evidence type="ECO:0000256" key="1">
    <source>
        <dbReference type="ARBA" id="ARBA00004496"/>
    </source>
</evidence>
<dbReference type="Pfam" id="PF01556">
    <property type="entry name" value="DnaJ_C"/>
    <property type="match status" value="1"/>
</dbReference>
<dbReference type="EMBL" id="PEBX01000016">
    <property type="protein sequence ID" value="PTQ56924.1"/>
    <property type="molecule type" value="Genomic_DNA"/>
</dbReference>
<evidence type="ECO:0000256" key="11">
    <source>
        <dbReference type="ARBA" id="ARBA00061004"/>
    </source>
</evidence>
<dbReference type="HAMAP" id="MF_01152">
    <property type="entry name" value="DnaJ"/>
    <property type="match status" value="1"/>
</dbReference>
<dbReference type="Pfam" id="PF00226">
    <property type="entry name" value="DnaJ"/>
    <property type="match status" value="1"/>
</dbReference>
<keyword evidence="4 13" id="KW-0235">DNA replication</keyword>
<dbReference type="GO" id="GO:0005737">
    <property type="term" value="C:cytoplasm"/>
    <property type="evidence" value="ECO:0007669"/>
    <property type="project" value="UniProtKB-SubCell"/>
</dbReference>
<evidence type="ECO:0000256" key="8">
    <source>
        <dbReference type="ARBA" id="ARBA00022833"/>
    </source>
</evidence>
<dbReference type="NCBIfam" id="NF008035">
    <property type="entry name" value="PRK10767.1"/>
    <property type="match status" value="1"/>
</dbReference>
<comment type="similarity">
    <text evidence="11 13">Belongs to the DnaJ family.</text>
</comment>
<dbReference type="Gene3D" id="1.10.287.110">
    <property type="entry name" value="DnaJ domain"/>
    <property type="match status" value="1"/>
</dbReference>
<keyword evidence="5 13" id="KW-0479">Metal-binding</keyword>
<dbReference type="InterPro" id="IPR018253">
    <property type="entry name" value="DnaJ_domain_CS"/>
</dbReference>
<accession>A0A2R6Y014</accession>
<dbReference type="PROSITE" id="PS00636">
    <property type="entry name" value="DNAJ_1"/>
    <property type="match status" value="1"/>
</dbReference>
<keyword evidence="7 13" id="KW-0863">Zinc-finger</keyword>
<dbReference type="AlphaFoldDB" id="A0A2R6Y014"/>
<keyword evidence="10 13" id="KW-0143">Chaperone</keyword>
<dbReference type="GO" id="GO:0008270">
    <property type="term" value="F:zinc ion binding"/>
    <property type="evidence" value="ECO:0007669"/>
    <property type="project" value="UniProtKB-UniRule"/>
</dbReference>
<evidence type="ECO:0000256" key="2">
    <source>
        <dbReference type="ARBA" id="ARBA00011738"/>
    </source>
</evidence>
<gene>
    <name evidence="13" type="primary">dnaJ</name>
    <name evidence="17" type="ORF">BSOLF_1014</name>
    <name evidence="18" type="ORF">BSOLF_2485</name>
</gene>
<evidence type="ECO:0000256" key="10">
    <source>
        <dbReference type="ARBA" id="ARBA00023186"/>
    </source>
</evidence>
<feature type="repeat" description="CXXCXGXG motif" evidence="13">
    <location>
        <begin position="194"/>
        <end position="201"/>
    </location>
</feature>
<evidence type="ECO:0000256" key="7">
    <source>
        <dbReference type="ARBA" id="ARBA00022771"/>
    </source>
</evidence>
<feature type="binding site" evidence="13">
    <location>
        <position position="171"/>
    </location>
    <ligand>
        <name>Zn(2+)</name>
        <dbReference type="ChEBI" id="CHEBI:29105"/>
        <label>2</label>
    </ligand>
</feature>
<comment type="function">
    <text evidence="13">Participates actively in the response to hyperosmotic and heat shock by preventing the aggregation of stress-denatured proteins and by disaggregating proteins, also in an autonomous, DnaK-independent fashion. Unfolded proteins bind initially to DnaJ; upon interaction with the DnaJ-bound protein, DnaK hydrolyzes its bound ATP, resulting in the formation of a stable complex. GrpE releases ADP from DnaK; ATP binding to DnaK triggers the release of the substrate protein, thus completing the reaction cycle. Several rounds of ATP-dependent interactions between DnaJ, DnaK and GrpE are required for fully efficient folding. Also involved, together with DnaK and GrpE, in the DNA replication of plasmids through activation of initiation proteins.</text>
</comment>
<name>A0A2R6Y014_9BACL</name>
<evidence type="ECO:0000313" key="19">
    <source>
        <dbReference type="Proteomes" id="UP000244338"/>
    </source>
</evidence>
<evidence type="ECO:0000256" key="12">
    <source>
        <dbReference type="ARBA" id="ARBA00067609"/>
    </source>
</evidence>
<dbReference type="CDD" id="cd06257">
    <property type="entry name" value="DnaJ"/>
    <property type="match status" value="1"/>
</dbReference>
<feature type="binding site" evidence="13">
    <location>
        <position position="211"/>
    </location>
    <ligand>
        <name>Zn(2+)</name>
        <dbReference type="ChEBI" id="CHEBI:29105"/>
        <label>1</label>
    </ligand>
</feature>
<dbReference type="Gene3D" id="2.10.230.10">
    <property type="entry name" value="Heat shock protein DnaJ, cysteine-rich domain"/>
    <property type="match status" value="1"/>
</dbReference>
<dbReference type="PRINTS" id="PR00625">
    <property type="entry name" value="JDOMAIN"/>
</dbReference>
<sequence length="387" mass="42023">MKRDYYEVLGVSRNASEDEIKKAYRKLARQYHPDVNKEPDAEAKFKEIGEAYSVLSDPEKRAAYDRFGHAGVDPSSAAGAGGGAGGFGGGFGGADFGGLDDLFDMFFGGGTRSGRRAARKGADLQYTLTLDFEDAYFGKTVEITIPKEEVCDTCGGTGAKPGTQPRTCPTCGGRGQVEYVQKTPLGHFATRTTCQTCGGTGQVIDTPCSTCHGTGRVKREKKIDVKVPPGVHEDTQLRISGEGEPGERGGPPGDLYIVFRIRPHRLFRREGDDLLLDQTINFAQAALGTTIEVPTMEGKVALKISPGTKPGTIFRLRGKGFPRLQGRGHGDLHVRVTIDVPTELTEKQKALLRELFNLEEDAKPAQAEVHHEEGFFDKVKRAFRGET</sequence>
<dbReference type="GO" id="GO:0051082">
    <property type="term" value="F:unfolded protein binding"/>
    <property type="evidence" value="ECO:0007669"/>
    <property type="project" value="UniProtKB-UniRule"/>
</dbReference>
<organism evidence="17 19">
    <name type="scientific">Candidatus Carbonibacillus altaicus</name>
    <dbReference type="NCBI Taxonomy" id="2163959"/>
    <lineage>
        <taxon>Bacteria</taxon>
        <taxon>Bacillati</taxon>
        <taxon>Bacillota</taxon>
        <taxon>Bacilli</taxon>
        <taxon>Bacillales</taxon>
        <taxon>Candidatus Carbonibacillus</taxon>
    </lineage>
</organism>
<comment type="domain">
    <text evidence="13">The J domain is necessary and sufficient to stimulate DnaK ATPase activity. Zinc center 1 plays an important role in the autonomous, DnaK-independent chaperone activity of DnaJ. Zinc center 2 is essential for interaction with DnaK and for DnaJ activity.</text>
</comment>